<accession>A0ABW9G2Z8</accession>
<dbReference type="Proteomes" id="UP001629953">
    <property type="component" value="Unassembled WGS sequence"/>
</dbReference>
<feature type="transmembrane region" description="Helical" evidence="4">
    <location>
        <begin position="200"/>
        <end position="220"/>
    </location>
</feature>
<feature type="transmembrane region" description="Helical" evidence="4">
    <location>
        <begin position="286"/>
        <end position="306"/>
    </location>
</feature>
<keyword evidence="2 4" id="KW-1133">Transmembrane helix</keyword>
<dbReference type="Pfam" id="PF07690">
    <property type="entry name" value="MFS_1"/>
    <property type="match status" value="1"/>
</dbReference>
<comment type="caution">
    <text evidence="5">The sequence shown here is derived from an EMBL/GenBank/DDBJ whole genome shotgun (WGS) entry which is preliminary data.</text>
</comment>
<evidence type="ECO:0000313" key="5">
    <source>
        <dbReference type="EMBL" id="MFM2483862.1"/>
    </source>
</evidence>
<feature type="transmembrane region" description="Helical" evidence="4">
    <location>
        <begin position="343"/>
        <end position="363"/>
    </location>
</feature>
<protein>
    <submittedName>
        <fullName evidence="5">MFS transporter</fullName>
    </submittedName>
</protein>
<keyword evidence="6" id="KW-1185">Reference proteome</keyword>
<dbReference type="CDD" id="cd06174">
    <property type="entry name" value="MFS"/>
    <property type="match status" value="1"/>
</dbReference>
<gene>
    <name evidence="5" type="ORF">ABUE30_02070</name>
</gene>
<evidence type="ECO:0000313" key="6">
    <source>
        <dbReference type="Proteomes" id="UP001629953"/>
    </source>
</evidence>
<feature type="transmembrane region" description="Helical" evidence="4">
    <location>
        <begin position="407"/>
        <end position="428"/>
    </location>
</feature>
<proteinExistence type="predicted"/>
<sequence>MRQKLTDILYARKTGNDDARTSDVIDETVNREASANYFKILIAQFLSKSADALMNPKITLPWVMHALGVPIVFLGWLVPIRESGSMLPQLLIANFVRRMPRRHLVWVSGSLLMALCMLGIALTIHVAQGEVAGWAIIGLLCLFSLSRGLNSVAFKDVLGKTVVKSRRGRISGWATCGAGFVMLIIALILTQPVVGHHPMFVYTLAFVTAAICWGIAAWVYQRVIEPPGVVDSERQGSLLTFKRLLLVVNDRTFGVFVLARALMLCSALSAPYFVVFAQQQGKSSMMYLAFFLAASGAAELLSGPFWGWFSDISSRKVMIIASLCSALLTGFMAVSAGGHITALSGYSLFPIVYFLLTIAHQGVRLGRKTYVVNLGQGNRRTDYVSVSNTLMGAILLLTGLLSLLEPYIGISGILTIFAAMGASGALLATRLPEV</sequence>
<evidence type="ECO:0000256" key="1">
    <source>
        <dbReference type="ARBA" id="ARBA00022692"/>
    </source>
</evidence>
<dbReference type="PANTHER" id="PTHR23526">
    <property type="entry name" value="INTEGRAL MEMBRANE TRANSPORT PROTEIN-RELATED"/>
    <property type="match status" value="1"/>
</dbReference>
<dbReference type="InterPro" id="IPR036259">
    <property type="entry name" value="MFS_trans_sf"/>
</dbReference>
<dbReference type="RefSeq" id="WP_408622015.1">
    <property type="nucleotide sequence ID" value="NZ_JBEQCT010000001.1"/>
</dbReference>
<reference evidence="5 6" key="1">
    <citation type="journal article" date="2013" name="Int. J. Syst. Evol. Microbiol.">
        <title>Celerinatantimonas yamalensis sp. nov., a cold-adapted diazotrophic bacterium from a cold permafrost brine.</title>
        <authorList>
            <person name="Shcherbakova V."/>
            <person name="Chuvilskaya N."/>
            <person name="Rivkina E."/>
            <person name="Demidov N."/>
            <person name="Uchaeva V."/>
            <person name="Suetin S."/>
            <person name="Suzina N."/>
            <person name="Gilichinsky D."/>
        </authorList>
    </citation>
    <scope>NUCLEOTIDE SEQUENCE [LARGE SCALE GENOMIC DNA]</scope>
    <source>
        <strain evidence="5 6">C7</strain>
    </source>
</reference>
<dbReference type="InterPro" id="IPR011701">
    <property type="entry name" value="MFS"/>
</dbReference>
<feature type="transmembrane region" description="Helical" evidence="4">
    <location>
        <begin position="62"/>
        <end position="80"/>
    </location>
</feature>
<keyword evidence="3 4" id="KW-0472">Membrane</keyword>
<feature type="transmembrane region" description="Helical" evidence="4">
    <location>
        <begin position="170"/>
        <end position="194"/>
    </location>
</feature>
<dbReference type="EMBL" id="JBEQCT010000001">
    <property type="protein sequence ID" value="MFM2483862.1"/>
    <property type="molecule type" value="Genomic_DNA"/>
</dbReference>
<feature type="transmembrane region" description="Helical" evidence="4">
    <location>
        <begin position="104"/>
        <end position="125"/>
    </location>
</feature>
<feature type="transmembrane region" description="Helical" evidence="4">
    <location>
        <begin position="383"/>
        <end position="401"/>
    </location>
</feature>
<keyword evidence="1 4" id="KW-0812">Transmembrane</keyword>
<feature type="transmembrane region" description="Helical" evidence="4">
    <location>
        <begin position="131"/>
        <end position="149"/>
    </location>
</feature>
<dbReference type="Gene3D" id="1.20.1250.20">
    <property type="entry name" value="MFS general substrate transporter like domains"/>
    <property type="match status" value="2"/>
</dbReference>
<name>A0ABW9G2Z8_9GAMM</name>
<evidence type="ECO:0000256" key="4">
    <source>
        <dbReference type="SAM" id="Phobius"/>
    </source>
</evidence>
<organism evidence="5 6">
    <name type="scientific">Celerinatantimonas yamalensis</name>
    <dbReference type="NCBI Taxonomy" id="559956"/>
    <lineage>
        <taxon>Bacteria</taxon>
        <taxon>Pseudomonadati</taxon>
        <taxon>Pseudomonadota</taxon>
        <taxon>Gammaproteobacteria</taxon>
        <taxon>Celerinatantimonadaceae</taxon>
        <taxon>Celerinatantimonas</taxon>
    </lineage>
</organism>
<dbReference type="SUPFAM" id="SSF103473">
    <property type="entry name" value="MFS general substrate transporter"/>
    <property type="match status" value="1"/>
</dbReference>
<evidence type="ECO:0000256" key="2">
    <source>
        <dbReference type="ARBA" id="ARBA00022989"/>
    </source>
</evidence>
<feature type="transmembrane region" description="Helical" evidence="4">
    <location>
        <begin position="252"/>
        <end position="274"/>
    </location>
</feature>
<dbReference type="PANTHER" id="PTHR23526:SF4">
    <property type="entry name" value="INTEGRAL MEMBRANE TRANSPORT PROTEIN"/>
    <property type="match status" value="1"/>
</dbReference>
<dbReference type="InterPro" id="IPR052528">
    <property type="entry name" value="Sugar_transport-like"/>
</dbReference>
<evidence type="ECO:0000256" key="3">
    <source>
        <dbReference type="ARBA" id="ARBA00023136"/>
    </source>
</evidence>
<feature type="transmembrane region" description="Helical" evidence="4">
    <location>
        <begin position="318"/>
        <end position="337"/>
    </location>
</feature>